<dbReference type="Proteomes" id="UP000588068">
    <property type="component" value="Unassembled WGS sequence"/>
</dbReference>
<dbReference type="AlphaFoldDB" id="A0A841HM59"/>
<evidence type="ECO:0000256" key="6">
    <source>
        <dbReference type="ARBA" id="ARBA00023295"/>
    </source>
</evidence>
<dbReference type="PANTHER" id="PTHR30620:SF16">
    <property type="entry name" value="LYSOSOMAL BETA GLUCOSIDASE"/>
    <property type="match status" value="1"/>
</dbReference>
<comment type="catalytic activity">
    <reaction evidence="1">
        <text>Hydrolysis of terminal, non-reducing beta-D-glucosyl residues with release of beta-D-glucose.</text>
        <dbReference type="EC" id="3.2.1.21"/>
    </reaction>
</comment>
<evidence type="ECO:0000256" key="5">
    <source>
        <dbReference type="ARBA" id="ARBA00022801"/>
    </source>
</evidence>
<evidence type="ECO:0000256" key="10">
    <source>
        <dbReference type="RuleBase" id="RU361161"/>
    </source>
</evidence>
<dbReference type="GO" id="GO:0009251">
    <property type="term" value="P:glucan catabolic process"/>
    <property type="evidence" value="ECO:0007669"/>
    <property type="project" value="TreeGrafter"/>
</dbReference>
<accession>A0A841HM59</accession>
<dbReference type="EC" id="3.2.1.21" evidence="3"/>
<reference evidence="13 14" key="1">
    <citation type="submission" date="2020-08" db="EMBL/GenBank/DDBJ databases">
        <title>Genomic Encyclopedia of Type Strains, Phase IV (KMG-IV): sequencing the most valuable type-strain genomes for metagenomic binning, comparative biology and taxonomic classification.</title>
        <authorList>
            <person name="Goeker M."/>
        </authorList>
    </citation>
    <scope>NUCLEOTIDE SEQUENCE [LARGE SCALE GENOMIC DNA]</scope>
    <source>
        <strain evidence="13 14">DSM 26723</strain>
    </source>
</reference>
<dbReference type="InterPro" id="IPR026891">
    <property type="entry name" value="Fn3-like"/>
</dbReference>
<dbReference type="Pfam" id="PF00933">
    <property type="entry name" value="Glyco_hydro_3"/>
    <property type="match status" value="1"/>
</dbReference>
<dbReference type="Pfam" id="PF14310">
    <property type="entry name" value="Fn3-like"/>
    <property type="match status" value="1"/>
</dbReference>
<dbReference type="Gene3D" id="2.60.40.10">
    <property type="entry name" value="Immunoglobulins"/>
    <property type="match status" value="1"/>
</dbReference>
<evidence type="ECO:0000313" key="13">
    <source>
        <dbReference type="EMBL" id="MBB6093278.1"/>
    </source>
</evidence>
<dbReference type="Gene3D" id="3.40.50.1700">
    <property type="entry name" value="Glycoside hydrolase family 3 C-terminal domain"/>
    <property type="match status" value="1"/>
</dbReference>
<protein>
    <recommendedName>
        <fullName evidence="3">beta-glucosidase</fullName>
        <ecNumber evidence="3">3.2.1.21</ecNumber>
    </recommendedName>
    <alternativeName>
        <fullName evidence="9">Beta-D-glucoside glucohydrolase</fullName>
    </alternativeName>
    <alternativeName>
        <fullName evidence="7">Cellobiase</fullName>
    </alternativeName>
    <alternativeName>
        <fullName evidence="8">Gentiobiase</fullName>
    </alternativeName>
</protein>
<gene>
    <name evidence="13" type="ORF">HNQ60_002156</name>
</gene>
<evidence type="ECO:0000259" key="12">
    <source>
        <dbReference type="SMART" id="SM01217"/>
    </source>
</evidence>
<dbReference type="Gene3D" id="3.20.20.300">
    <property type="entry name" value="Glycoside hydrolase, family 3, N-terminal domain"/>
    <property type="match status" value="1"/>
</dbReference>
<dbReference type="InterPro" id="IPR002772">
    <property type="entry name" value="Glyco_hydro_3_C"/>
</dbReference>
<comment type="caution">
    <text evidence="13">The sequence shown here is derived from an EMBL/GenBank/DDBJ whole genome shotgun (WGS) entry which is preliminary data.</text>
</comment>
<dbReference type="PRINTS" id="PR00133">
    <property type="entry name" value="GLHYDRLASE3"/>
</dbReference>
<dbReference type="RefSeq" id="WP_184331459.1">
    <property type="nucleotide sequence ID" value="NZ_JACHHZ010000002.1"/>
</dbReference>
<evidence type="ECO:0000256" key="1">
    <source>
        <dbReference type="ARBA" id="ARBA00000448"/>
    </source>
</evidence>
<comment type="similarity">
    <text evidence="2 10">Belongs to the glycosyl hydrolase 3 family.</text>
</comment>
<keyword evidence="14" id="KW-1185">Reference proteome</keyword>
<dbReference type="PANTHER" id="PTHR30620">
    <property type="entry name" value="PERIPLASMIC BETA-GLUCOSIDASE-RELATED"/>
    <property type="match status" value="1"/>
</dbReference>
<keyword evidence="4 11" id="KW-0732">Signal</keyword>
<dbReference type="FunFam" id="3.20.20.300:FF:000005">
    <property type="entry name" value="Periplasmic beta-glucosidase"/>
    <property type="match status" value="1"/>
</dbReference>
<dbReference type="PROSITE" id="PS00775">
    <property type="entry name" value="GLYCOSYL_HYDROL_F3"/>
    <property type="match status" value="1"/>
</dbReference>
<dbReference type="InterPro" id="IPR019800">
    <property type="entry name" value="Glyco_hydro_3_AS"/>
</dbReference>
<evidence type="ECO:0000256" key="7">
    <source>
        <dbReference type="ARBA" id="ARBA00031448"/>
    </source>
</evidence>
<dbReference type="InterPro" id="IPR013783">
    <property type="entry name" value="Ig-like_fold"/>
</dbReference>
<dbReference type="FunFam" id="2.60.40.10:FF:000495">
    <property type="entry name" value="Periplasmic beta-glucosidase"/>
    <property type="match status" value="1"/>
</dbReference>
<dbReference type="InterPro" id="IPR051915">
    <property type="entry name" value="Cellulose_Degrad_GH3"/>
</dbReference>
<dbReference type="NCBIfam" id="NF011678">
    <property type="entry name" value="PRK15098.1"/>
    <property type="match status" value="1"/>
</dbReference>
<evidence type="ECO:0000256" key="3">
    <source>
        <dbReference type="ARBA" id="ARBA00012744"/>
    </source>
</evidence>
<evidence type="ECO:0000256" key="11">
    <source>
        <dbReference type="SAM" id="SignalP"/>
    </source>
</evidence>
<dbReference type="GO" id="GO:0008422">
    <property type="term" value="F:beta-glucosidase activity"/>
    <property type="evidence" value="ECO:0007669"/>
    <property type="project" value="UniProtKB-EC"/>
</dbReference>
<feature type="chain" id="PRO_5032290725" description="beta-glucosidase" evidence="11">
    <location>
        <begin position="24"/>
        <end position="746"/>
    </location>
</feature>
<keyword evidence="5 10" id="KW-0378">Hydrolase</keyword>
<keyword evidence="6 10" id="KW-0326">Glycosidase</keyword>
<name>A0A841HM59_9GAMM</name>
<dbReference type="InterPro" id="IPR017853">
    <property type="entry name" value="GH"/>
</dbReference>
<evidence type="ECO:0000256" key="2">
    <source>
        <dbReference type="ARBA" id="ARBA00005336"/>
    </source>
</evidence>
<dbReference type="SUPFAM" id="SSF52279">
    <property type="entry name" value="Beta-D-glucan exohydrolase, C-terminal domain"/>
    <property type="match status" value="1"/>
</dbReference>
<dbReference type="InterPro" id="IPR001764">
    <property type="entry name" value="Glyco_hydro_3_N"/>
</dbReference>
<evidence type="ECO:0000256" key="8">
    <source>
        <dbReference type="ARBA" id="ARBA00032194"/>
    </source>
</evidence>
<proteinExistence type="inferred from homology"/>
<dbReference type="InterPro" id="IPR036962">
    <property type="entry name" value="Glyco_hydro_3_N_sf"/>
</dbReference>
<dbReference type="SMART" id="SM01217">
    <property type="entry name" value="Fn3_like"/>
    <property type="match status" value="1"/>
</dbReference>
<evidence type="ECO:0000313" key="14">
    <source>
        <dbReference type="Proteomes" id="UP000588068"/>
    </source>
</evidence>
<sequence>MGFRAFRPAFALLALAAVPVVSAQDLDPQIEALIARMTIEEKAGQLTILADESRAPPDGVNPEFNRRKIDELLAEIRAGRVGSLMSSNGAAAGRSTQRIAVEESRLKIPLLFGADVIHGFRTVFPIPLGEASSFDPGLAEKTARVAAIEASASGLHWTFAPMVDIARDQRWGRVAEGAGEDVYLGKLFAAARVRGFQGSDLKANNTVLATPKHFAAYGAVSGGMDYNSVEIASQTLREVHLPPFKAAFDAGALSTMSSFNDINGVPASGNRWLMTDLLRGEWGFKGFVVSDYTADYELILHGYAANERQAARIALDAGVDMSMQSGIYASQLPKLVASGELPMSVVDESVRRVLRIKKALGLFDNPYRSLDSSRETLDVGTPAHRALAREAARESIVLLRNEGNLLPLRKSTRIALIGPLGDDKSNLFGPWTIFGRDSESITLKEGLALAGVKNVTVVKGAEIEKEIPRGIAAAVAAARKADVVLLAIGEGEDMSGEAQSRTDIIVPAPQQKLAEAVAATGKPVVVLLSTGRALALHGAVRNADAIVLNWFLGSESGNAITDVLFGDFNPSGRLPVSFPHESGQQPYYYNHRSTGRPVQDIEKPEFKTKYRETFNEALYPFGHGLGYSKFTYTDTGVSATTLPWDGQLTVKAKIRNAGSREGTELVQLYIRDPVASLTRPVRELKGFRKIRLAAGEESEVSFQLTRRDLEFVGLDNLWRAEPGEFHVWIAPSSASGELAKFELGAP</sequence>
<dbReference type="InterPro" id="IPR036881">
    <property type="entry name" value="Glyco_hydro_3_C_sf"/>
</dbReference>
<evidence type="ECO:0000256" key="9">
    <source>
        <dbReference type="ARBA" id="ARBA00032594"/>
    </source>
</evidence>
<feature type="domain" description="Fibronectin type III-like" evidence="12">
    <location>
        <begin position="664"/>
        <end position="733"/>
    </location>
</feature>
<dbReference type="EMBL" id="JACHHZ010000002">
    <property type="protein sequence ID" value="MBB6093278.1"/>
    <property type="molecule type" value="Genomic_DNA"/>
</dbReference>
<dbReference type="Pfam" id="PF01915">
    <property type="entry name" value="Glyco_hydro_3_C"/>
    <property type="match status" value="1"/>
</dbReference>
<organism evidence="13 14">
    <name type="scientific">Povalibacter uvarum</name>
    <dbReference type="NCBI Taxonomy" id="732238"/>
    <lineage>
        <taxon>Bacteria</taxon>
        <taxon>Pseudomonadati</taxon>
        <taxon>Pseudomonadota</taxon>
        <taxon>Gammaproteobacteria</taxon>
        <taxon>Steroidobacterales</taxon>
        <taxon>Steroidobacteraceae</taxon>
        <taxon>Povalibacter</taxon>
    </lineage>
</organism>
<dbReference type="SUPFAM" id="SSF51445">
    <property type="entry name" value="(Trans)glycosidases"/>
    <property type="match status" value="1"/>
</dbReference>
<feature type="signal peptide" evidence="11">
    <location>
        <begin position="1"/>
        <end position="23"/>
    </location>
</feature>
<evidence type="ECO:0000256" key="4">
    <source>
        <dbReference type="ARBA" id="ARBA00022729"/>
    </source>
</evidence>